<evidence type="ECO:0000313" key="4">
    <source>
        <dbReference type="Proteomes" id="UP000510647"/>
    </source>
</evidence>
<evidence type="ECO:0000313" key="3">
    <source>
        <dbReference type="EMBL" id="QLQ77776.1"/>
    </source>
</evidence>
<dbReference type="Gene3D" id="3.40.50.300">
    <property type="entry name" value="P-loop containing nucleotide triphosphate hydrolases"/>
    <property type="match status" value="1"/>
</dbReference>
<dbReference type="Proteomes" id="UP000510647">
    <property type="component" value="Chromosome 1"/>
</dbReference>
<dbReference type="OrthoDB" id="9995306at2759"/>
<protein>
    <recommendedName>
        <fullName evidence="5">Elongator complex protein 6</fullName>
    </recommendedName>
</protein>
<dbReference type="UniPathway" id="UPA00988"/>
<proteinExistence type="inferred from homology"/>
<evidence type="ECO:0000256" key="1">
    <source>
        <dbReference type="ARBA" id="ARBA00005043"/>
    </source>
</evidence>
<dbReference type="GO" id="GO:0002098">
    <property type="term" value="P:tRNA wobble uridine modification"/>
    <property type="evidence" value="ECO:0007669"/>
    <property type="project" value="InterPro"/>
</dbReference>
<dbReference type="PANTHER" id="PTHR16184">
    <property type="entry name" value="ELONGATOR COMPLEX PROTEIN 6"/>
    <property type="match status" value="1"/>
</dbReference>
<dbReference type="InterPro" id="IPR027417">
    <property type="entry name" value="P-loop_NTPase"/>
</dbReference>
<dbReference type="CDD" id="cd19495">
    <property type="entry name" value="Elp6"/>
    <property type="match status" value="1"/>
</dbReference>
<reference evidence="3 4" key="1">
    <citation type="submission" date="2020-06" db="EMBL/GenBank/DDBJ databases">
        <title>The yeast mating-type switching endonuclease HO is a domesticated member of an unorthodox homing genetic element family.</title>
        <authorList>
            <person name="Coughlan A.Y."/>
            <person name="Lombardi L."/>
            <person name="Braun-Galleani S."/>
            <person name="Martos A.R."/>
            <person name="Galeote V."/>
            <person name="Bigey F."/>
            <person name="Dequin S."/>
            <person name="Byrne K.P."/>
            <person name="Wolfe K.H."/>
        </authorList>
    </citation>
    <scope>NUCLEOTIDE SEQUENCE [LARGE SCALE GENOMIC DNA]</scope>
    <source>
        <strain evidence="3 4">CBS2947</strain>
    </source>
</reference>
<sequence>MGSVQTQELVIFSDNSVVSKELSSGEGHNLITITSSPSNSPFWLINALVESKITGGASSQHVQRGTPSDLPVTIGSFIHNGRQFTDVLKKAKIDANSYRVIDLLTDFVVKNIGKPRSKVLSELLDAFTEVPSSMIVLEQPEILLTLLEGLTSDELHRKFILPLMAKCGILLISTNVCYSLDGDNRDSVQLARFASGCLYKSLAVLSLRPLETGRAKDVTGSLRITRGGASSTHISCHVVENEYLYLCQRDNTKLFYR</sequence>
<dbReference type="InterPro" id="IPR018627">
    <property type="entry name" value="ELP6"/>
</dbReference>
<gene>
    <name evidence="3" type="ORF">HG537_0A00230</name>
</gene>
<name>A0A7H9HJS7_9SACH</name>
<keyword evidence="4" id="KW-1185">Reference proteome</keyword>
<organism evidence="3 4">
    <name type="scientific">Torulaspora globosa</name>
    <dbReference type="NCBI Taxonomy" id="48254"/>
    <lineage>
        <taxon>Eukaryota</taxon>
        <taxon>Fungi</taxon>
        <taxon>Dikarya</taxon>
        <taxon>Ascomycota</taxon>
        <taxon>Saccharomycotina</taxon>
        <taxon>Saccharomycetes</taxon>
        <taxon>Saccharomycetales</taxon>
        <taxon>Saccharomycetaceae</taxon>
        <taxon>Torulaspora</taxon>
    </lineage>
</organism>
<evidence type="ECO:0000256" key="2">
    <source>
        <dbReference type="ARBA" id="ARBA00008837"/>
    </source>
</evidence>
<dbReference type="EMBL" id="CP059267">
    <property type="protein sequence ID" value="QLQ77776.1"/>
    <property type="molecule type" value="Genomic_DNA"/>
</dbReference>
<dbReference type="PANTHER" id="PTHR16184:SF6">
    <property type="entry name" value="ELONGATOR COMPLEX PROTEIN 6"/>
    <property type="match status" value="1"/>
</dbReference>
<dbReference type="GO" id="GO:0033588">
    <property type="term" value="C:elongator holoenzyme complex"/>
    <property type="evidence" value="ECO:0007669"/>
    <property type="project" value="InterPro"/>
</dbReference>
<comment type="similarity">
    <text evidence="2">Belongs to the ELP6 family.</text>
</comment>
<comment type="pathway">
    <text evidence="1">tRNA modification; 5-methoxycarbonylmethyl-2-thiouridine-tRNA biosynthesis.</text>
</comment>
<evidence type="ECO:0008006" key="5">
    <source>
        <dbReference type="Google" id="ProtNLM"/>
    </source>
</evidence>
<dbReference type="AlphaFoldDB" id="A0A7H9HJS7"/>
<accession>A0A7H9HJS7</accession>